<dbReference type="EMBL" id="VVYV01000119">
    <property type="protein sequence ID" value="KAA5411097.1"/>
    <property type="molecule type" value="Genomic_DNA"/>
</dbReference>
<organism evidence="2 3">
    <name type="scientific">Bacteroides cellulosilyticus</name>
    <dbReference type="NCBI Taxonomy" id="246787"/>
    <lineage>
        <taxon>Bacteria</taxon>
        <taxon>Pseudomonadati</taxon>
        <taxon>Bacteroidota</taxon>
        <taxon>Bacteroidia</taxon>
        <taxon>Bacteroidales</taxon>
        <taxon>Bacteroidaceae</taxon>
        <taxon>Bacteroides</taxon>
    </lineage>
</organism>
<evidence type="ECO:0000313" key="2">
    <source>
        <dbReference type="EMBL" id="KAA5411097.1"/>
    </source>
</evidence>
<dbReference type="Pfam" id="PF07791">
    <property type="entry name" value="Imm11"/>
    <property type="match status" value="1"/>
</dbReference>
<dbReference type="Proteomes" id="UP000448877">
    <property type="component" value="Unassembled WGS sequence"/>
</dbReference>
<sequence length="193" mass="22348">MKYYQLIFNLSEESTAITFDHSINISSFELKKINSEEKADLSNTPILFKTDTKDGTKELDVNLSNHGSIIVSEKFKNIFQNEPLVFFPIELDNYSTYSKYYLIKIINFLDCVNETTTKLTYWTAENASFNKKLIGNYKTISNITIYEEKTKGINIFRLKKFTPIILVSQKFVDAFILNKCDGLKFIPVILSEQ</sequence>
<name>A0A642PM78_9BACE</name>
<protein>
    <recommendedName>
        <fullName evidence="1">Immunity MXAN-0049 protein domain-containing protein</fullName>
    </recommendedName>
</protein>
<dbReference type="RefSeq" id="WP_149920807.1">
    <property type="nucleotide sequence ID" value="NZ_VVYV01000119.1"/>
</dbReference>
<comment type="caution">
    <text evidence="2">The sequence shown here is derived from an EMBL/GenBank/DDBJ whole genome shotgun (WGS) entry which is preliminary data.</text>
</comment>
<evidence type="ECO:0000313" key="3">
    <source>
        <dbReference type="Proteomes" id="UP000448877"/>
    </source>
</evidence>
<dbReference type="AlphaFoldDB" id="A0A642PM78"/>
<reference evidence="2 3" key="1">
    <citation type="journal article" date="2019" name="Nat. Med.">
        <title>A library of human gut bacterial isolates paired with longitudinal multiomics data enables mechanistic microbiome research.</title>
        <authorList>
            <person name="Poyet M."/>
            <person name="Groussin M."/>
            <person name="Gibbons S.M."/>
            <person name="Avila-Pacheco J."/>
            <person name="Jiang X."/>
            <person name="Kearney S.M."/>
            <person name="Perrotta A.R."/>
            <person name="Berdy B."/>
            <person name="Zhao S."/>
            <person name="Lieberman T.D."/>
            <person name="Swanson P.K."/>
            <person name="Smith M."/>
            <person name="Roesemann S."/>
            <person name="Alexander J.E."/>
            <person name="Rich S.A."/>
            <person name="Livny J."/>
            <person name="Vlamakis H."/>
            <person name="Clish C."/>
            <person name="Bullock K."/>
            <person name="Deik A."/>
            <person name="Scott J."/>
            <person name="Pierce K.A."/>
            <person name="Xavier R.J."/>
            <person name="Alm E.J."/>
        </authorList>
    </citation>
    <scope>NUCLEOTIDE SEQUENCE [LARGE SCALE GENOMIC DNA]</scope>
    <source>
        <strain evidence="2 3">BIOML-A6</strain>
    </source>
</reference>
<evidence type="ECO:0000259" key="1">
    <source>
        <dbReference type="Pfam" id="PF07791"/>
    </source>
</evidence>
<gene>
    <name evidence="2" type="ORF">F2Y81_29020</name>
</gene>
<feature type="domain" description="Immunity MXAN-0049 protein" evidence="1">
    <location>
        <begin position="39"/>
        <end position="188"/>
    </location>
</feature>
<dbReference type="InterPro" id="IPR012433">
    <property type="entry name" value="Imm11"/>
</dbReference>
<proteinExistence type="predicted"/>
<accession>A0A642PM78</accession>